<keyword evidence="3" id="KW-1185">Reference proteome</keyword>
<sequence>MTGSAAWSAVVQMWPAKSCSTNRAAVLAHSKKRGHTHTVKRDELPLEPHFAGCKVSQVGEGGFGLAELRLQAQAQLQSSVVEVQNHLRVTCEEVCAARACSEEAYQSMAKRFNQIDENVRALEVELGAGTGEGKRQLGQVQGELAKIHESLAQVAGDLQEHRRASCAAHHRLLAQLSGLQGAGWSSPPCPAGGSPPPAVTSCTVSPARSMEAPSHGPPAGWQLGSPGTPIASPQTPGAYTVALPAPAAGSIAVQSTAESGVLGGAT</sequence>
<proteinExistence type="predicted"/>
<accession>A0ABN9TJT0</accession>
<dbReference type="Proteomes" id="UP001189429">
    <property type="component" value="Unassembled WGS sequence"/>
</dbReference>
<evidence type="ECO:0000313" key="2">
    <source>
        <dbReference type="EMBL" id="CAK0846088.1"/>
    </source>
</evidence>
<feature type="region of interest" description="Disordered" evidence="1">
    <location>
        <begin position="187"/>
        <end position="220"/>
    </location>
</feature>
<name>A0ABN9TJT0_9DINO</name>
<gene>
    <name evidence="2" type="ORF">PCOR1329_LOCUS39692</name>
</gene>
<protein>
    <submittedName>
        <fullName evidence="2">Uncharacterized protein</fullName>
    </submittedName>
</protein>
<feature type="compositionally biased region" description="Pro residues" evidence="1">
    <location>
        <begin position="187"/>
        <end position="198"/>
    </location>
</feature>
<comment type="caution">
    <text evidence="2">The sequence shown here is derived from an EMBL/GenBank/DDBJ whole genome shotgun (WGS) entry which is preliminary data.</text>
</comment>
<organism evidence="2 3">
    <name type="scientific">Prorocentrum cordatum</name>
    <dbReference type="NCBI Taxonomy" id="2364126"/>
    <lineage>
        <taxon>Eukaryota</taxon>
        <taxon>Sar</taxon>
        <taxon>Alveolata</taxon>
        <taxon>Dinophyceae</taxon>
        <taxon>Prorocentrales</taxon>
        <taxon>Prorocentraceae</taxon>
        <taxon>Prorocentrum</taxon>
    </lineage>
</organism>
<evidence type="ECO:0000256" key="1">
    <source>
        <dbReference type="SAM" id="MobiDB-lite"/>
    </source>
</evidence>
<reference evidence="2" key="1">
    <citation type="submission" date="2023-10" db="EMBL/GenBank/DDBJ databases">
        <authorList>
            <person name="Chen Y."/>
            <person name="Shah S."/>
            <person name="Dougan E. K."/>
            <person name="Thang M."/>
            <person name="Chan C."/>
        </authorList>
    </citation>
    <scope>NUCLEOTIDE SEQUENCE [LARGE SCALE GENOMIC DNA]</scope>
</reference>
<dbReference type="EMBL" id="CAUYUJ010014793">
    <property type="protein sequence ID" value="CAK0846088.1"/>
    <property type="molecule type" value="Genomic_DNA"/>
</dbReference>
<evidence type="ECO:0000313" key="3">
    <source>
        <dbReference type="Proteomes" id="UP001189429"/>
    </source>
</evidence>